<evidence type="ECO:0000313" key="4">
    <source>
        <dbReference type="Proteomes" id="UP000290106"/>
    </source>
</evidence>
<dbReference type="InterPro" id="IPR027954">
    <property type="entry name" value="Transcobalamin-like_C"/>
</dbReference>
<dbReference type="RefSeq" id="WP_129256784.1">
    <property type="nucleotide sequence ID" value="NZ_SDKC01000001.1"/>
</dbReference>
<comment type="caution">
    <text evidence="3">The sequence shown here is derived from an EMBL/GenBank/DDBJ whole genome shotgun (WGS) entry which is preliminary data.</text>
</comment>
<accession>A0A4Q1REF1</accession>
<dbReference type="Proteomes" id="UP000290106">
    <property type="component" value="Unassembled WGS sequence"/>
</dbReference>
<feature type="region of interest" description="Disordered" evidence="1">
    <location>
        <begin position="183"/>
        <end position="209"/>
    </location>
</feature>
<organism evidence="3 4">
    <name type="scientific">Blautia faecicola</name>
    <dbReference type="NCBI Taxonomy" id="2509240"/>
    <lineage>
        <taxon>Bacteria</taxon>
        <taxon>Bacillati</taxon>
        <taxon>Bacillota</taxon>
        <taxon>Clostridia</taxon>
        <taxon>Lachnospirales</taxon>
        <taxon>Lachnospiraceae</taxon>
        <taxon>Blautia</taxon>
    </lineage>
</organism>
<protein>
    <submittedName>
        <fullName evidence="3">DUF4430 domain-containing protein</fullName>
    </submittedName>
</protein>
<dbReference type="AlphaFoldDB" id="A0A4Q1REF1"/>
<evidence type="ECO:0000259" key="2">
    <source>
        <dbReference type="Pfam" id="PF14478"/>
    </source>
</evidence>
<dbReference type="Gene3D" id="2.170.130.30">
    <property type="match status" value="1"/>
</dbReference>
<dbReference type="OrthoDB" id="2356646at2"/>
<name>A0A4Q1REF1_9FIRM</name>
<evidence type="ECO:0000256" key="1">
    <source>
        <dbReference type="SAM" id="MobiDB-lite"/>
    </source>
</evidence>
<dbReference type="Pfam" id="PF14478">
    <property type="entry name" value="DUF4430"/>
    <property type="match status" value="1"/>
</dbReference>
<keyword evidence="4" id="KW-1185">Reference proteome</keyword>
<gene>
    <name evidence="3" type="ORF">ETP43_00725</name>
</gene>
<proteinExistence type="predicted"/>
<sequence length="209" mass="24443">MKKNILMIGFLLLMAVLFLKGTKIQSVDEYYLTHMEDIQEDSETVTISIRCDTLRESENWKNLKKQLQDEKYVPEDGVILKETTCVLRKGDTVFDILKRACRYHQIQMEYNGPDTNVYSTVMIKGINYLYEFSCGDLSGWMYKVNGKFPGKGCSSYKLKDKDKIEWVYTCDLGKDVGDDYQEKAQKQMKQRKEYDKNKDHTVEKEGEAE</sequence>
<dbReference type="EMBL" id="SDKC01000001">
    <property type="protein sequence ID" value="RXS73920.1"/>
    <property type="molecule type" value="Genomic_DNA"/>
</dbReference>
<reference evidence="3 4" key="1">
    <citation type="submission" date="2019-01" db="EMBL/GenBank/DDBJ databases">
        <title>Blautia sp. nov. KGMB01111 isolated human feces.</title>
        <authorList>
            <person name="Park J.-E."/>
            <person name="Kim J.-S."/>
            <person name="Park S.-H."/>
        </authorList>
    </citation>
    <scope>NUCLEOTIDE SEQUENCE [LARGE SCALE GENOMIC DNA]</scope>
    <source>
        <strain evidence="3 4">KGMB01111</strain>
    </source>
</reference>
<evidence type="ECO:0000313" key="3">
    <source>
        <dbReference type="EMBL" id="RXS73920.1"/>
    </source>
</evidence>
<feature type="domain" description="Transcobalamin-like C-terminal" evidence="2">
    <location>
        <begin position="90"/>
        <end position="169"/>
    </location>
</feature>